<evidence type="ECO:0000313" key="2">
    <source>
        <dbReference type="EMBL" id="MBW2938140.1"/>
    </source>
</evidence>
<evidence type="ECO:0000313" key="3">
    <source>
        <dbReference type="Proteomes" id="UP001138686"/>
    </source>
</evidence>
<comment type="caution">
    <text evidence="2">The sequence shown here is derived from an EMBL/GenBank/DDBJ whole genome shotgun (WGS) entry which is preliminary data.</text>
</comment>
<dbReference type="RefSeq" id="WP_219052612.1">
    <property type="nucleotide sequence ID" value="NZ_JAHWDP010000003.1"/>
</dbReference>
<gene>
    <name evidence="2" type="ORF">KXJ69_08475</name>
</gene>
<evidence type="ECO:0000256" key="1">
    <source>
        <dbReference type="SAM" id="Phobius"/>
    </source>
</evidence>
<feature type="transmembrane region" description="Helical" evidence="1">
    <location>
        <begin position="76"/>
        <end position="94"/>
    </location>
</feature>
<dbReference type="Proteomes" id="UP001138686">
    <property type="component" value="Unassembled WGS sequence"/>
</dbReference>
<keyword evidence="1" id="KW-1133">Transmembrane helix</keyword>
<name>A0A9X1FP17_9FLAO</name>
<accession>A0A9X1FP17</accession>
<proteinExistence type="predicted"/>
<dbReference type="EMBL" id="JAHWDP010000003">
    <property type="protein sequence ID" value="MBW2938140.1"/>
    <property type="molecule type" value="Genomic_DNA"/>
</dbReference>
<dbReference type="AlphaFoldDB" id="A0A9X1FP17"/>
<keyword evidence="1" id="KW-0472">Membrane</keyword>
<protein>
    <submittedName>
        <fullName evidence="2">Uncharacterized protein</fullName>
    </submittedName>
</protein>
<sequence length="164" mass="19132">MENDKKKYTSGFKVPSSYFEALDDKLFSIVSEDKFPENTGFNVPENYFVTLEEKILSKTIHEKESKVFSIFRKKNIWYATGIAASILILLFFNWNKSNTNITNWEIAEIETYIYNNLDIEAQDVAQLLNEEDLESLQWESLSITEETIENYLLDSLDDTSLLIE</sequence>
<keyword evidence="1" id="KW-0812">Transmembrane</keyword>
<reference evidence="2" key="1">
    <citation type="submission" date="2021-07" db="EMBL/GenBank/DDBJ databases">
        <title>Aureisphaera sp. CAU 1614 isolated from sea sediment.</title>
        <authorList>
            <person name="Kim W."/>
        </authorList>
    </citation>
    <scope>NUCLEOTIDE SEQUENCE</scope>
    <source>
        <strain evidence="2">CAU 1614</strain>
    </source>
</reference>
<organism evidence="2 3">
    <name type="scientific">Halomarinibacterium sedimenti</name>
    <dbReference type="NCBI Taxonomy" id="2857106"/>
    <lineage>
        <taxon>Bacteria</taxon>
        <taxon>Pseudomonadati</taxon>
        <taxon>Bacteroidota</taxon>
        <taxon>Flavobacteriia</taxon>
        <taxon>Flavobacteriales</taxon>
        <taxon>Flavobacteriaceae</taxon>
        <taxon>Halomarinibacterium</taxon>
    </lineage>
</organism>
<keyword evidence="3" id="KW-1185">Reference proteome</keyword>